<dbReference type="AlphaFoldDB" id="A0A942TEK5"/>
<accession>A0A942TEK5</accession>
<protein>
    <submittedName>
        <fullName evidence="1">Uncharacterized protein</fullName>
    </submittedName>
</protein>
<dbReference type="RefSeq" id="WP_213124573.1">
    <property type="nucleotide sequence ID" value="NZ_JAGYPG010000002.1"/>
</dbReference>
<sequence length="139" mass="16460">MSEITELQAKYLEGVETMSEEDARRFHEILVADEKASFRAVRLMKLERHLENIEATKRASDARERRWQAEANEYKTLTNQWLALGARWRPIGTALTVWEYEGERFYQWWSRTLITDNIEEARKADAKLAEIISRKQANK</sequence>
<name>A0A942TEK5_9BACI</name>
<gene>
    <name evidence="1" type="ORF">KHA97_09790</name>
</gene>
<organism evidence="1 2">
    <name type="scientific">Lederbergia citri</name>
    <dbReference type="NCBI Taxonomy" id="2833580"/>
    <lineage>
        <taxon>Bacteria</taxon>
        <taxon>Bacillati</taxon>
        <taxon>Bacillota</taxon>
        <taxon>Bacilli</taxon>
        <taxon>Bacillales</taxon>
        <taxon>Bacillaceae</taxon>
        <taxon>Lederbergia</taxon>
    </lineage>
</organism>
<reference evidence="1 2" key="1">
    <citation type="submission" date="2021-05" db="EMBL/GenBank/DDBJ databases">
        <title>Novel Bacillus species.</title>
        <authorList>
            <person name="Liu G."/>
        </authorList>
    </citation>
    <scope>NUCLEOTIDE SEQUENCE [LARGE SCALE GENOMIC DNA]</scope>
    <source>
        <strain evidence="2">FJAT-49780</strain>
    </source>
</reference>
<proteinExistence type="predicted"/>
<evidence type="ECO:0000313" key="1">
    <source>
        <dbReference type="EMBL" id="MBS4195346.1"/>
    </source>
</evidence>
<dbReference type="EMBL" id="JAGYPG010000002">
    <property type="protein sequence ID" value="MBS4195346.1"/>
    <property type="molecule type" value="Genomic_DNA"/>
</dbReference>
<comment type="caution">
    <text evidence="1">The sequence shown here is derived from an EMBL/GenBank/DDBJ whole genome shotgun (WGS) entry which is preliminary data.</text>
</comment>
<keyword evidence="2" id="KW-1185">Reference proteome</keyword>
<dbReference type="Proteomes" id="UP000681414">
    <property type="component" value="Unassembled WGS sequence"/>
</dbReference>
<evidence type="ECO:0000313" key="2">
    <source>
        <dbReference type="Proteomes" id="UP000681414"/>
    </source>
</evidence>